<evidence type="ECO:0000256" key="6">
    <source>
        <dbReference type="ARBA" id="ARBA00034303"/>
    </source>
</evidence>
<evidence type="ECO:0008006" key="9">
    <source>
        <dbReference type="Google" id="ProtNLM"/>
    </source>
</evidence>
<protein>
    <recommendedName>
        <fullName evidence="9">DUF829 domain-containing protein</fullName>
    </recommendedName>
</protein>
<accession>A0AAV7Z4T0</accession>
<sequence>MFEHFCCKKQTKHRIQTLKRNFQGSKPPVVFVLNWLGSQKKHVQKYVNLYKSLGFPAYAEISPRRAFVFEDAFGKPIVNRVINDIRSKRIRHKTDEVIFHCMSGNGFHSLAKIIQYEQHKLRKLEELSLWRSVTLPSAQYDVDLENLLFRNIRGIVFDSAPTPPTAEVFARGFSQSFLKSNLLLRKSSHFMAKMALKSFSWVIQNNARRIAKAMRGEHLVRCPQLYLYSRSDKLVNLPFLESFIESQEKLGIDVHKKVWDKSEHVQHYRKYPNQYKKKIKSFLAACFQRDPANWKTIEFQHQPLFL</sequence>
<keyword evidence="2" id="KW-0812">Transmembrane</keyword>
<name>A0AAV7Z4T0_9EUKA</name>
<proteinExistence type="inferred from homology"/>
<dbReference type="Proteomes" id="UP001146793">
    <property type="component" value="Unassembled WGS sequence"/>
</dbReference>
<keyword evidence="5" id="KW-0539">Nucleus</keyword>
<evidence type="ECO:0000256" key="1">
    <source>
        <dbReference type="ARBA" id="ARBA00007387"/>
    </source>
</evidence>
<evidence type="ECO:0000256" key="5">
    <source>
        <dbReference type="ARBA" id="ARBA00023242"/>
    </source>
</evidence>
<dbReference type="Pfam" id="PF05705">
    <property type="entry name" value="DUF829"/>
    <property type="match status" value="1"/>
</dbReference>
<reference evidence="7" key="1">
    <citation type="submission" date="2022-08" db="EMBL/GenBank/DDBJ databases">
        <title>Novel sulphate-reducing endosymbionts in the free-living metamonad Anaeramoeba.</title>
        <authorList>
            <person name="Jerlstrom-Hultqvist J."/>
            <person name="Cepicka I."/>
            <person name="Gallot-Lavallee L."/>
            <person name="Salas-Leiva D."/>
            <person name="Curtis B.A."/>
            <person name="Zahonova K."/>
            <person name="Pipaliya S."/>
            <person name="Dacks J."/>
            <person name="Roger A.J."/>
        </authorList>
    </citation>
    <scope>NUCLEOTIDE SEQUENCE</scope>
    <source>
        <strain evidence="7">Busselton2</strain>
    </source>
</reference>
<dbReference type="GO" id="GO:0005640">
    <property type="term" value="C:nuclear outer membrane"/>
    <property type="evidence" value="ECO:0007669"/>
    <property type="project" value="UniProtKB-SubCell"/>
</dbReference>
<dbReference type="InterPro" id="IPR029058">
    <property type="entry name" value="AB_hydrolase_fold"/>
</dbReference>
<dbReference type="SUPFAM" id="SSF53474">
    <property type="entry name" value="alpha/beta-Hydrolases"/>
    <property type="match status" value="1"/>
</dbReference>
<evidence type="ECO:0000313" key="8">
    <source>
        <dbReference type="Proteomes" id="UP001146793"/>
    </source>
</evidence>
<evidence type="ECO:0000256" key="2">
    <source>
        <dbReference type="ARBA" id="ARBA00022692"/>
    </source>
</evidence>
<evidence type="ECO:0000313" key="7">
    <source>
        <dbReference type="EMBL" id="KAJ3436039.1"/>
    </source>
</evidence>
<evidence type="ECO:0000256" key="4">
    <source>
        <dbReference type="ARBA" id="ARBA00023136"/>
    </source>
</evidence>
<organism evidence="7 8">
    <name type="scientific">Anaeramoeba flamelloides</name>
    <dbReference type="NCBI Taxonomy" id="1746091"/>
    <lineage>
        <taxon>Eukaryota</taxon>
        <taxon>Metamonada</taxon>
        <taxon>Anaeramoebidae</taxon>
        <taxon>Anaeramoeba</taxon>
    </lineage>
</organism>
<dbReference type="PANTHER" id="PTHR12265:SF30">
    <property type="entry name" value="TRANSMEMBRANE PROTEIN 53"/>
    <property type="match status" value="1"/>
</dbReference>
<dbReference type="EMBL" id="JANTQA010000036">
    <property type="protein sequence ID" value="KAJ3436039.1"/>
    <property type="molecule type" value="Genomic_DNA"/>
</dbReference>
<dbReference type="InterPro" id="IPR008547">
    <property type="entry name" value="DUF829_TMEM53"/>
</dbReference>
<keyword evidence="4" id="KW-0472">Membrane</keyword>
<gene>
    <name evidence="7" type="ORF">M0812_18083</name>
</gene>
<dbReference type="AlphaFoldDB" id="A0AAV7Z4T0"/>
<comment type="caution">
    <text evidence="7">The sequence shown here is derived from an EMBL/GenBank/DDBJ whole genome shotgun (WGS) entry which is preliminary data.</text>
</comment>
<comment type="subcellular location">
    <subcellularLocation>
        <location evidence="6">Nucleus outer membrane</location>
        <topology evidence="6">Single-pass membrane protein</topology>
    </subcellularLocation>
</comment>
<comment type="similarity">
    <text evidence="1">Belongs to the TMEM53 family.</text>
</comment>
<dbReference type="PANTHER" id="PTHR12265">
    <property type="entry name" value="TRANSMEMBRANE PROTEIN 53"/>
    <property type="match status" value="1"/>
</dbReference>
<evidence type="ECO:0000256" key="3">
    <source>
        <dbReference type="ARBA" id="ARBA00022989"/>
    </source>
</evidence>
<keyword evidence="3" id="KW-1133">Transmembrane helix</keyword>